<dbReference type="Proteomes" id="UP000007801">
    <property type="component" value="Unassembled WGS sequence"/>
</dbReference>
<keyword evidence="3" id="KW-1185">Reference proteome</keyword>
<dbReference type="AlphaFoldDB" id="B3M1S6"/>
<evidence type="ECO:0000313" key="2">
    <source>
        <dbReference type="EMBL" id="EDV42186.1"/>
    </source>
</evidence>
<feature type="signal peptide" evidence="1">
    <location>
        <begin position="1"/>
        <end position="18"/>
    </location>
</feature>
<dbReference type="GeneID" id="6502658"/>
<gene>
    <name evidence="2" type="primary">Dana\GF19923</name>
    <name evidence="2" type="synonym">dana_GLEANR_22329</name>
    <name evidence="2" type="ORF">GF19923</name>
</gene>
<organism evidence="2 3">
    <name type="scientific">Drosophila ananassae</name>
    <name type="common">Fruit fly</name>
    <dbReference type="NCBI Taxonomy" id="7217"/>
    <lineage>
        <taxon>Eukaryota</taxon>
        <taxon>Metazoa</taxon>
        <taxon>Ecdysozoa</taxon>
        <taxon>Arthropoda</taxon>
        <taxon>Hexapoda</taxon>
        <taxon>Insecta</taxon>
        <taxon>Pterygota</taxon>
        <taxon>Neoptera</taxon>
        <taxon>Endopterygota</taxon>
        <taxon>Diptera</taxon>
        <taxon>Brachycera</taxon>
        <taxon>Muscomorpha</taxon>
        <taxon>Ephydroidea</taxon>
        <taxon>Drosophilidae</taxon>
        <taxon>Drosophila</taxon>
        <taxon>Sophophora</taxon>
    </lineage>
</organism>
<evidence type="ECO:0000313" key="3">
    <source>
        <dbReference type="Proteomes" id="UP000007801"/>
    </source>
</evidence>
<dbReference type="SMART" id="SM00697">
    <property type="entry name" value="DM8"/>
    <property type="match status" value="1"/>
</dbReference>
<dbReference type="PhylomeDB" id="B3M1S6"/>
<accession>B3M1S6</accession>
<dbReference type="EMBL" id="CH902617">
    <property type="protein sequence ID" value="EDV42186.1"/>
    <property type="molecule type" value="Genomic_DNA"/>
</dbReference>
<dbReference type="Pfam" id="PF06477">
    <property type="entry name" value="DUF1091"/>
    <property type="match status" value="1"/>
</dbReference>
<dbReference type="OrthoDB" id="7834808at2759"/>
<evidence type="ECO:0008006" key="4">
    <source>
        <dbReference type="Google" id="ProtNLM"/>
    </source>
</evidence>
<dbReference type="InParanoid" id="B3M1S6"/>
<proteinExistence type="predicted"/>
<dbReference type="PANTHER" id="PTHR20898">
    <property type="entry name" value="DAEDALUS ON 3-RELATED-RELATED"/>
    <property type="match status" value="1"/>
</dbReference>
<dbReference type="PANTHER" id="PTHR20898:SF0">
    <property type="entry name" value="DAEDALUS ON 3-RELATED"/>
    <property type="match status" value="1"/>
</dbReference>
<dbReference type="InterPro" id="IPR010512">
    <property type="entry name" value="DUF1091"/>
</dbReference>
<protein>
    <recommendedName>
        <fullName evidence="4">MD-2-related lipid-recognition domain-containing protein</fullName>
    </recommendedName>
</protein>
<reference evidence="2 3" key="1">
    <citation type="journal article" date="2007" name="Nature">
        <title>Evolution of genes and genomes on the Drosophila phylogeny.</title>
        <authorList>
            <consortium name="Drosophila 12 Genomes Consortium"/>
            <person name="Clark A.G."/>
            <person name="Eisen M.B."/>
            <person name="Smith D.R."/>
            <person name="Bergman C.M."/>
            <person name="Oliver B."/>
            <person name="Markow T.A."/>
            <person name="Kaufman T.C."/>
            <person name="Kellis M."/>
            <person name="Gelbart W."/>
            <person name="Iyer V.N."/>
            <person name="Pollard D.A."/>
            <person name="Sackton T.B."/>
            <person name="Larracuente A.M."/>
            <person name="Singh N.D."/>
            <person name="Abad J.P."/>
            <person name="Abt D.N."/>
            <person name="Adryan B."/>
            <person name="Aguade M."/>
            <person name="Akashi H."/>
            <person name="Anderson W.W."/>
            <person name="Aquadro C.F."/>
            <person name="Ardell D.H."/>
            <person name="Arguello R."/>
            <person name="Artieri C.G."/>
            <person name="Barbash D.A."/>
            <person name="Barker D."/>
            <person name="Barsanti P."/>
            <person name="Batterham P."/>
            <person name="Batzoglou S."/>
            <person name="Begun D."/>
            <person name="Bhutkar A."/>
            <person name="Blanco E."/>
            <person name="Bosak S.A."/>
            <person name="Bradley R.K."/>
            <person name="Brand A.D."/>
            <person name="Brent M.R."/>
            <person name="Brooks A.N."/>
            <person name="Brown R.H."/>
            <person name="Butlin R.K."/>
            <person name="Caggese C."/>
            <person name="Calvi B.R."/>
            <person name="Bernardo de Carvalho A."/>
            <person name="Caspi A."/>
            <person name="Castrezana S."/>
            <person name="Celniker S.E."/>
            <person name="Chang J.L."/>
            <person name="Chapple C."/>
            <person name="Chatterji S."/>
            <person name="Chinwalla A."/>
            <person name="Civetta A."/>
            <person name="Clifton S.W."/>
            <person name="Comeron J.M."/>
            <person name="Costello J.C."/>
            <person name="Coyne J.A."/>
            <person name="Daub J."/>
            <person name="David R.G."/>
            <person name="Delcher A.L."/>
            <person name="Delehaunty K."/>
            <person name="Do C.B."/>
            <person name="Ebling H."/>
            <person name="Edwards K."/>
            <person name="Eickbush T."/>
            <person name="Evans J.D."/>
            <person name="Filipski A."/>
            <person name="Findeiss S."/>
            <person name="Freyhult E."/>
            <person name="Fulton L."/>
            <person name="Fulton R."/>
            <person name="Garcia A.C."/>
            <person name="Gardiner A."/>
            <person name="Garfield D.A."/>
            <person name="Garvin B.E."/>
            <person name="Gibson G."/>
            <person name="Gilbert D."/>
            <person name="Gnerre S."/>
            <person name="Godfrey J."/>
            <person name="Good R."/>
            <person name="Gotea V."/>
            <person name="Gravely B."/>
            <person name="Greenberg A.J."/>
            <person name="Griffiths-Jones S."/>
            <person name="Gross S."/>
            <person name="Guigo R."/>
            <person name="Gustafson E.A."/>
            <person name="Haerty W."/>
            <person name="Hahn M.W."/>
            <person name="Halligan D.L."/>
            <person name="Halpern A.L."/>
            <person name="Halter G.M."/>
            <person name="Han M.V."/>
            <person name="Heger A."/>
            <person name="Hillier L."/>
            <person name="Hinrichs A.S."/>
            <person name="Holmes I."/>
            <person name="Hoskins R.A."/>
            <person name="Hubisz M.J."/>
            <person name="Hultmark D."/>
            <person name="Huntley M.A."/>
            <person name="Jaffe D.B."/>
            <person name="Jagadeeshan S."/>
            <person name="Jeck W.R."/>
            <person name="Johnson J."/>
            <person name="Jones C.D."/>
            <person name="Jordan W.C."/>
            <person name="Karpen G.H."/>
            <person name="Kataoka E."/>
            <person name="Keightley P.D."/>
            <person name="Kheradpour P."/>
            <person name="Kirkness E.F."/>
            <person name="Koerich L.B."/>
            <person name="Kristiansen K."/>
            <person name="Kudrna D."/>
            <person name="Kulathinal R.J."/>
            <person name="Kumar S."/>
            <person name="Kwok R."/>
            <person name="Lander E."/>
            <person name="Langley C.H."/>
            <person name="Lapoint R."/>
            <person name="Lazzaro B.P."/>
            <person name="Lee S.J."/>
            <person name="Levesque L."/>
            <person name="Li R."/>
            <person name="Lin C.F."/>
            <person name="Lin M.F."/>
            <person name="Lindblad-Toh K."/>
            <person name="Llopart A."/>
            <person name="Long M."/>
            <person name="Low L."/>
            <person name="Lozovsky E."/>
            <person name="Lu J."/>
            <person name="Luo M."/>
            <person name="Machado C.A."/>
            <person name="Makalowski W."/>
            <person name="Marzo M."/>
            <person name="Matsuda M."/>
            <person name="Matzkin L."/>
            <person name="McAllister B."/>
            <person name="McBride C.S."/>
            <person name="McKernan B."/>
            <person name="McKernan K."/>
            <person name="Mendez-Lago M."/>
            <person name="Minx P."/>
            <person name="Mollenhauer M.U."/>
            <person name="Montooth K."/>
            <person name="Mount S.M."/>
            <person name="Mu X."/>
            <person name="Myers E."/>
            <person name="Negre B."/>
            <person name="Newfeld S."/>
            <person name="Nielsen R."/>
            <person name="Noor M.A."/>
            <person name="O'Grady P."/>
            <person name="Pachter L."/>
            <person name="Papaceit M."/>
            <person name="Parisi M.J."/>
            <person name="Parisi M."/>
            <person name="Parts L."/>
            <person name="Pedersen J.S."/>
            <person name="Pesole G."/>
            <person name="Phillippy A.M."/>
            <person name="Ponting C.P."/>
            <person name="Pop M."/>
            <person name="Porcelli D."/>
            <person name="Powell J.R."/>
            <person name="Prohaska S."/>
            <person name="Pruitt K."/>
            <person name="Puig M."/>
            <person name="Quesneville H."/>
            <person name="Ram K.R."/>
            <person name="Rand D."/>
            <person name="Rasmussen M.D."/>
            <person name="Reed L.K."/>
            <person name="Reenan R."/>
            <person name="Reily A."/>
            <person name="Remington K.A."/>
            <person name="Rieger T.T."/>
            <person name="Ritchie M.G."/>
            <person name="Robin C."/>
            <person name="Rogers Y.H."/>
            <person name="Rohde C."/>
            <person name="Rozas J."/>
            <person name="Rubenfield M.J."/>
            <person name="Ruiz A."/>
            <person name="Russo S."/>
            <person name="Salzberg S.L."/>
            <person name="Sanchez-Gracia A."/>
            <person name="Saranga D.J."/>
            <person name="Sato H."/>
            <person name="Schaeffer S.W."/>
            <person name="Schatz M.C."/>
            <person name="Schlenke T."/>
            <person name="Schwartz R."/>
            <person name="Segarra C."/>
            <person name="Singh R.S."/>
            <person name="Sirot L."/>
            <person name="Sirota M."/>
            <person name="Sisneros N.B."/>
            <person name="Smith C.D."/>
            <person name="Smith T.F."/>
            <person name="Spieth J."/>
            <person name="Stage D.E."/>
            <person name="Stark A."/>
            <person name="Stephan W."/>
            <person name="Strausberg R.L."/>
            <person name="Strempel S."/>
            <person name="Sturgill D."/>
            <person name="Sutton G."/>
            <person name="Sutton G.G."/>
            <person name="Tao W."/>
            <person name="Teichmann S."/>
            <person name="Tobari Y.N."/>
            <person name="Tomimura Y."/>
            <person name="Tsolas J.M."/>
            <person name="Valente V.L."/>
            <person name="Venter E."/>
            <person name="Venter J.C."/>
            <person name="Vicario S."/>
            <person name="Vieira F.G."/>
            <person name="Vilella A.J."/>
            <person name="Villasante A."/>
            <person name="Walenz B."/>
            <person name="Wang J."/>
            <person name="Wasserman M."/>
            <person name="Watts T."/>
            <person name="Wilson D."/>
            <person name="Wilson R.K."/>
            <person name="Wing R.A."/>
            <person name="Wolfner M.F."/>
            <person name="Wong A."/>
            <person name="Wong G.K."/>
            <person name="Wu C.I."/>
            <person name="Wu G."/>
            <person name="Yamamoto D."/>
            <person name="Yang H.P."/>
            <person name="Yang S.P."/>
            <person name="Yorke J.A."/>
            <person name="Yoshida K."/>
            <person name="Zdobnov E."/>
            <person name="Zhang P."/>
            <person name="Zhang Y."/>
            <person name="Zimin A.V."/>
            <person name="Baldwin J."/>
            <person name="Abdouelleil A."/>
            <person name="Abdulkadir J."/>
            <person name="Abebe A."/>
            <person name="Abera B."/>
            <person name="Abreu J."/>
            <person name="Acer S.C."/>
            <person name="Aftuck L."/>
            <person name="Alexander A."/>
            <person name="An P."/>
            <person name="Anderson E."/>
            <person name="Anderson S."/>
            <person name="Arachi H."/>
            <person name="Azer M."/>
            <person name="Bachantsang P."/>
            <person name="Barry A."/>
            <person name="Bayul T."/>
            <person name="Berlin A."/>
            <person name="Bessette D."/>
            <person name="Bloom T."/>
            <person name="Blye J."/>
            <person name="Boguslavskiy L."/>
            <person name="Bonnet C."/>
            <person name="Boukhgalter B."/>
            <person name="Bourzgui I."/>
            <person name="Brown A."/>
            <person name="Cahill P."/>
            <person name="Channer S."/>
            <person name="Cheshatsang Y."/>
            <person name="Chuda L."/>
            <person name="Citroen M."/>
            <person name="Collymore A."/>
            <person name="Cooke P."/>
            <person name="Costello M."/>
            <person name="D'Aco K."/>
            <person name="Daza R."/>
            <person name="De Haan G."/>
            <person name="DeGray S."/>
            <person name="DeMaso C."/>
            <person name="Dhargay N."/>
            <person name="Dooley K."/>
            <person name="Dooley E."/>
            <person name="Doricent M."/>
            <person name="Dorje P."/>
            <person name="Dorjee K."/>
            <person name="Dupes A."/>
            <person name="Elong R."/>
            <person name="Falk J."/>
            <person name="Farina A."/>
            <person name="Faro S."/>
            <person name="Ferguson D."/>
            <person name="Fisher S."/>
            <person name="Foley C.D."/>
            <person name="Franke A."/>
            <person name="Friedrich D."/>
            <person name="Gadbois L."/>
            <person name="Gearin G."/>
            <person name="Gearin C.R."/>
            <person name="Giannoukos G."/>
            <person name="Goode T."/>
            <person name="Graham J."/>
            <person name="Grandbois E."/>
            <person name="Grewal S."/>
            <person name="Gyaltsen K."/>
            <person name="Hafez N."/>
            <person name="Hagos B."/>
            <person name="Hall J."/>
            <person name="Henson C."/>
            <person name="Hollinger A."/>
            <person name="Honan T."/>
            <person name="Huard M.D."/>
            <person name="Hughes L."/>
            <person name="Hurhula B."/>
            <person name="Husby M.E."/>
            <person name="Kamat A."/>
            <person name="Kanga B."/>
            <person name="Kashin S."/>
            <person name="Khazanovich D."/>
            <person name="Kisner P."/>
            <person name="Lance K."/>
            <person name="Lara M."/>
            <person name="Lee W."/>
            <person name="Lennon N."/>
            <person name="Letendre F."/>
            <person name="LeVine R."/>
            <person name="Lipovsky A."/>
            <person name="Liu X."/>
            <person name="Liu J."/>
            <person name="Liu S."/>
            <person name="Lokyitsang T."/>
            <person name="Lokyitsang Y."/>
            <person name="Lubonja R."/>
            <person name="Lui A."/>
            <person name="MacDonald P."/>
            <person name="Magnisalis V."/>
            <person name="Maru K."/>
            <person name="Matthews C."/>
            <person name="McCusker W."/>
            <person name="McDonough S."/>
            <person name="Mehta T."/>
            <person name="Meldrim J."/>
            <person name="Meneus L."/>
            <person name="Mihai O."/>
            <person name="Mihalev A."/>
            <person name="Mihova T."/>
            <person name="Mittelman R."/>
            <person name="Mlenga V."/>
            <person name="Montmayeur A."/>
            <person name="Mulrain L."/>
            <person name="Navidi A."/>
            <person name="Naylor J."/>
            <person name="Negash T."/>
            <person name="Nguyen T."/>
            <person name="Nguyen N."/>
            <person name="Nicol R."/>
            <person name="Norbu C."/>
            <person name="Norbu N."/>
            <person name="Novod N."/>
            <person name="O'Neill B."/>
            <person name="Osman S."/>
            <person name="Markiewicz E."/>
            <person name="Oyono O.L."/>
            <person name="Patti C."/>
            <person name="Phunkhang P."/>
            <person name="Pierre F."/>
            <person name="Priest M."/>
            <person name="Raghuraman S."/>
            <person name="Rege F."/>
            <person name="Reyes R."/>
            <person name="Rise C."/>
            <person name="Rogov P."/>
            <person name="Ross K."/>
            <person name="Ryan E."/>
            <person name="Settipalli S."/>
            <person name="Shea T."/>
            <person name="Sherpa N."/>
            <person name="Shi L."/>
            <person name="Shih D."/>
            <person name="Sparrow T."/>
            <person name="Spaulding J."/>
            <person name="Stalker J."/>
            <person name="Stange-Thomann N."/>
            <person name="Stavropoulos S."/>
            <person name="Stone C."/>
            <person name="Strader C."/>
            <person name="Tesfaye S."/>
            <person name="Thomson T."/>
            <person name="Thoulutsang Y."/>
            <person name="Thoulutsang D."/>
            <person name="Topham K."/>
            <person name="Topping I."/>
            <person name="Tsamla T."/>
            <person name="Vassiliev H."/>
            <person name="Vo A."/>
            <person name="Wangchuk T."/>
            <person name="Wangdi T."/>
            <person name="Weiand M."/>
            <person name="Wilkinson J."/>
            <person name="Wilson A."/>
            <person name="Yadav S."/>
            <person name="Young G."/>
            <person name="Yu Q."/>
            <person name="Zembek L."/>
            <person name="Zhong D."/>
            <person name="Zimmer A."/>
            <person name="Zwirko Z."/>
            <person name="Jaffe D.B."/>
            <person name="Alvarez P."/>
            <person name="Brockman W."/>
            <person name="Butler J."/>
            <person name="Chin C."/>
            <person name="Gnerre S."/>
            <person name="Grabherr M."/>
            <person name="Kleber M."/>
            <person name="Mauceli E."/>
            <person name="MacCallum I."/>
        </authorList>
    </citation>
    <scope>NUCLEOTIDE SEQUENCE [LARGE SCALE GENOMIC DNA]</scope>
    <source>
        <strain evidence="3">Tucson 14024-0371.13</strain>
    </source>
</reference>
<evidence type="ECO:0000256" key="1">
    <source>
        <dbReference type="SAM" id="SignalP"/>
    </source>
</evidence>
<dbReference type="OMA" id="KNPMMKY"/>
<feature type="chain" id="PRO_5002789859" description="MD-2-related lipid-recognition domain-containing protein" evidence="1">
    <location>
        <begin position="19"/>
        <end position="193"/>
    </location>
</feature>
<dbReference type="KEGG" id="dan:6502658"/>
<name>B3M1S6_DROAN</name>
<sequence>MNIVQLALCFSLFQTIFGNEIQSKSLWDEETQKPIYHIQRINIFGYSRYMKVSAYKNANNSAFSLNVVLQQEMGSNFLIMNLKLRVRPAEGTTFITLLQLRNLDLCGFFTEYFSSNMMRYFLKSEMQFSDVITCPVRVGNYSLNNVSAKDIYPPNVQNGTYKFFVEVVEGTGEIAKVFALQVTTEIRVPIGST</sequence>
<dbReference type="eggNOG" id="ENOG502T73S">
    <property type="taxonomic scope" value="Eukaryota"/>
</dbReference>
<dbReference type="HOGENOM" id="CLU_119222_0_0_1"/>
<keyword evidence="1" id="KW-0732">Signal</keyword>